<sequence length="551" mass="62421">MATPYRIRIVTGSMKDAGTDAHVFLTAEGTNGSCTWNNLDDKNDKDDFEKGDVNTIDVSANYDLGDIKRITIGHDNKNGHAGWFVSSVSITNVATGKMWTFLTNRWLAKDEADRKLYATFTPSSVTQVTDYRITIFTGEAANGAGTDATVYLRAFGTNGSFYLSDFNDPNDSDDCEAGEVNSVTYTCGLDIGDIGRITIGHNNAKKDAAWFVDGVKIQNLRTGKVWSFPVYSWLAKDKVGAQLEKTVYAGKDMPHYSYLVQYPENRENGWSEEMNGVCHDDSNWYFTQNGNIWKFPVDHDLKLSCGGEDPSRKIYKYHYGYHLGDIDCYNKILFVPVTKNGRPYIVAFDTDNIHKPLAVNEMKLPNGCYFDDIGWLAINPNNGLLFTSNGYILKNNPIYVYSIDFNAIRAGRGDFLKIYTQVNLLDEEGDEFVERECMQGGCFDKSNNLHLCNGYYKNEHSNRKGGITVYEIPELSYNPNKVNYARIRARSNQSHHFRFQFNTYGEEPEGITYWDLDNGKSPNIKGQLHAIMLDNAGRGDDDFYFKHYRKI</sequence>
<name>A0A380RUB2_FIBSU</name>
<accession>A0A380RUB2</accession>
<dbReference type="PROSITE" id="PS50095">
    <property type="entry name" value="PLAT"/>
    <property type="match status" value="2"/>
</dbReference>
<protein>
    <submittedName>
        <fullName evidence="2">PLAT/LH2 domain-containing protein</fullName>
    </submittedName>
</protein>
<dbReference type="Pfam" id="PF01477">
    <property type="entry name" value="PLAT"/>
    <property type="match status" value="2"/>
</dbReference>
<evidence type="ECO:0000313" key="2">
    <source>
        <dbReference type="EMBL" id="SUQ19106.1"/>
    </source>
</evidence>
<dbReference type="SUPFAM" id="SSF49723">
    <property type="entry name" value="Lipase/lipooxygenase domain (PLAT/LH2 domain)"/>
    <property type="match status" value="2"/>
</dbReference>
<dbReference type="Gene3D" id="2.40.180.10">
    <property type="entry name" value="Catalase core domain"/>
    <property type="match status" value="2"/>
</dbReference>
<dbReference type="EMBL" id="UHJL01000001">
    <property type="protein sequence ID" value="SUQ19106.1"/>
    <property type="molecule type" value="Genomic_DNA"/>
</dbReference>
<dbReference type="InterPro" id="IPR001024">
    <property type="entry name" value="PLAT/LH2_dom"/>
</dbReference>
<evidence type="ECO:0000313" key="3">
    <source>
        <dbReference type="Proteomes" id="UP000255423"/>
    </source>
</evidence>
<dbReference type="AlphaFoldDB" id="A0A380RUB2"/>
<dbReference type="Proteomes" id="UP000255423">
    <property type="component" value="Unassembled WGS sequence"/>
</dbReference>
<dbReference type="RefSeq" id="WP_109571854.1">
    <property type="nucleotide sequence ID" value="NZ_UHJL01000001.1"/>
</dbReference>
<gene>
    <name evidence="2" type="ORF">SAMN05661053_0332</name>
</gene>
<organism evidence="2 3">
    <name type="scientific">Fibrobacter succinogenes</name>
    <name type="common">Bacteroides succinogenes</name>
    <dbReference type="NCBI Taxonomy" id="833"/>
    <lineage>
        <taxon>Bacteria</taxon>
        <taxon>Pseudomonadati</taxon>
        <taxon>Fibrobacterota</taxon>
        <taxon>Fibrobacteria</taxon>
        <taxon>Fibrobacterales</taxon>
        <taxon>Fibrobacteraceae</taxon>
        <taxon>Fibrobacter</taxon>
    </lineage>
</organism>
<dbReference type="InterPro" id="IPR052970">
    <property type="entry name" value="Inner_ear_hair_cell_LOXHD"/>
</dbReference>
<dbReference type="PANTHER" id="PTHR45901:SF3">
    <property type="entry name" value="LIPOXYGENASE HOMOLOGY DOMAIN-CONTAINING PROTEIN 1"/>
    <property type="match status" value="1"/>
</dbReference>
<dbReference type="PANTHER" id="PTHR45901">
    <property type="entry name" value="PROTEIN CBG12474"/>
    <property type="match status" value="1"/>
</dbReference>
<feature type="domain" description="PLAT" evidence="1">
    <location>
        <begin position="3"/>
        <end position="121"/>
    </location>
</feature>
<dbReference type="InterPro" id="IPR036392">
    <property type="entry name" value="PLAT/LH2_dom_sf"/>
</dbReference>
<reference evidence="2 3" key="1">
    <citation type="submission" date="2017-08" db="EMBL/GenBank/DDBJ databases">
        <authorList>
            <person name="de Groot N.N."/>
        </authorList>
    </citation>
    <scope>NUCLEOTIDE SEQUENCE [LARGE SCALE GENOMIC DNA]</scope>
    <source>
        <strain evidence="2 3">HM2</strain>
    </source>
</reference>
<dbReference type="SMART" id="SM00308">
    <property type="entry name" value="LH2"/>
    <property type="match status" value="2"/>
</dbReference>
<feature type="domain" description="PLAT" evidence="1">
    <location>
        <begin position="129"/>
        <end position="248"/>
    </location>
</feature>
<evidence type="ECO:0000259" key="1">
    <source>
        <dbReference type="PROSITE" id="PS50095"/>
    </source>
</evidence>
<proteinExistence type="predicted"/>
<dbReference type="SUPFAM" id="SSF63825">
    <property type="entry name" value="YWTD domain"/>
    <property type="match status" value="1"/>
</dbReference>